<name>I4Z4L2_9HYPH</name>
<dbReference type="InterPro" id="IPR036188">
    <property type="entry name" value="FAD/NAD-bd_sf"/>
</dbReference>
<dbReference type="Gene3D" id="3.30.9.100">
    <property type="match status" value="1"/>
</dbReference>
<dbReference type="STRING" id="864069.MicloDRAFT_00001440"/>
<dbReference type="Gene3D" id="3.50.50.60">
    <property type="entry name" value="FAD/NAD(P)-binding domain"/>
    <property type="match status" value="1"/>
</dbReference>
<protein>
    <submittedName>
        <fullName evidence="1">Uncharacterized protein</fullName>
    </submittedName>
</protein>
<dbReference type="AlphaFoldDB" id="I4Z4L2"/>
<proteinExistence type="predicted"/>
<accession>I4Z4L2</accession>
<dbReference type="HOGENOM" id="CLU_846811_0_0_5"/>
<dbReference type="EMBL" id="JH660633">
    <property type="protein sequence ID" value="EIM31154.1"/>
    <property type="molecule type" value="Genomic_DNA"/>
</dbReference>
<dbReference type="PATRIC" id="fig|864069.3.peg.147"/>
<organism evidence="1 2">
    <name type="scientific">Microvirga lotononidis</name>
    <dbReference type="NCBI Taxonomy" id="864069"/>
    <lineage>
        <taxon>Bacteria</taxon>
        <taxon>Pseudomonadati</taxon>
        <taxon>Pseudomonadota</taxon>
        <taxon>Alphaproteobacteria</taxon>
        <taxon>Hyphomicrobiales</taxon>
        <taxon>Methylobacteriaceae</taxon>
        <taxon>Microvirga</taxon>
    </lineage>
</organism>
<gene>
    <name evidence="1" type="ORF">MicloDRAFT_00001440</name>
</gene>
<evidence type="ECO:0000313" key="2">
    <source>
        <dbReference type="Proteomes" id="UP000003947"/>
    </source>
</evidence>
<dbReference type="Proteomes" id="UP000003947">
    <property type="component" value="Unassembled WGS sequence"/>
</dbReference>
<keyword evidence="2" id="KW-1185">Reference proteome</keyword>
<sequence>MHAPRVEAIPASTLALLARYGITPGRVGAGEVHGDRWGAWAAEAPVALPGRPTVHIERTLLEGAFVDLVRTEPRITVCDVPVARGVGATDLGAARVLDATGRQAVTSGLRTGPRRPWVGRLFWAPRRATTVPGTFSIAATPNGYAYRLASTVGVTLGLVGRGSAIAKGASVIDRYLSCHAPWLLGGMPPLSDMMPVAGGGATVQWGAAAPGTILIGAAALARDALSSQGLAAGLSEALASASIASGYDEILLSHRQEEQRRAHLAHLLQICRSHRFVNEPIWAEYIAFLEREARAPSLSSAAFVDEGLIGLIRRKGRPQSAATARPAS</sequence>
<evidence type="ECO:0000313" key="1">
    <source>
        <dbReference type="EMBL" id="EIM31154.1"/>
    </source>
</evidence>
<reference evidence="1 2" key="1">
    <citation type="submission" date="2012-02" db="EMBL/GenBank/DDBJ databases">
        <title>Improved High-Quality Draft sequence of Microvirga sp. WSM3557.</title>
        <authorList>
            <consortium name="US DOE Joint Genome Institute"/>
            <person name="Lucas S."/>
            <person name="Han J."/>
            <person name="Lapidus A."/>
            <person name="Cheng J.-F."/>
            <person name="Goodwin L."/>
            <person name="Pitluck S."/>
            <person name="Peters L."/>
            <person name="Zhang X."/>
            <person name="Detter J.C."/>
            <person name="Han C."/>
            <person name="Tapia R."/>
            <person name="Land M."/>
            <person name="Hauser L."/>
            <person name="Kyrpides N."/>
            <person name="Ivanova N."/>
            <person name="Pagani I."/>
            <person name="Brau L."/>
            <person name="Yates R."/>
            <person name="O'Hara G."/>
            <person name="Rui T."/>
            <person name="Howieson J."/>
            <person name="Reeve W."/>
            <person name="Woyke T."/>
        </authorList>
    </citation>
    <scope>NUCLEOTIDE SEQUENCE [LARGE SCALE GENOMIC DNA]</scope>
    <source>
        <strain evidence="1 2">WSM3557</strain>
    </source>
</reference>